<dbReference type="GO" id="GO:0030288">
    <property type="term" value="C:outer membrane-bounded periplasmic space"/>
    <property type="evidence" value="ECO:0007669"/>
    <property type="project" value="TreeGrafter"/>
</dbReference>
<dbReference type="InterPro" id="IPR012338">
    <property type="entry name" value="Beta-lactam/transpept-like"/>
</dbReference>
<evidence type="ECO:0000256" key="23">
    <source>
        <dbReference type="ARBA" id="ARBA00034000"/>
    </source>
</evidence>
<keyword evidence="19" id="KW-0472">Membrane</keyword>
<keyword evidence="16" id="KW-0735">Signal-anchor</keyword>
<keyword evidence="21" id="KW-0511">Multifunctional enzyme</keyword>
<evidence type="ECO:0000256" key="5">
    <source>
        <dbReference type="ARBA" id="ARBA00012448"/>
    </source>
</evidence>
<evidence type="ECO:0000256" key="1">
    <source>
        <dbReference type="ARBA" id="ARBA00004249"/>
    </source>
</evidence>
<dbReference type="GO" id="GO:0006508">
    <property type="term" value="P:proteolysis"/>
    <property type="evidence" value="ECO:0007669"/>
    <property type="project" value="UniProtKB-KW"/>
</dbReference>
<comment type="pathway">
    <text evidence="26">Glycan biosynthesis.</text>
</comment>
<dbReference type="Pfam" id="PF00912">
    <property type="entry name" value="Transgly"/>
    <property type="match status" value="1"/>
</dbReference>
<dbReference type="UniPathway" id="UPA00219"/>
<dbReference type="FunFam" id="1.10.3810.10:FF:000003">
    <property type="entry name" value="Penicillin-binding protein 1a"/>
    <property type="match status" value="1"/>
</dbReference>
<evidence type="ECO:0000256" key="7">
    <source>
        <dbReference type="ARBA" id="ARBA00022475"/>
    </source>
</evidence>
<dbReference type="SUPFAM" id="SSF53955">
    <property type="entry name" value="Lysozyme-like"/>
    <property type="match status" value="1"/>
</dbReference>
<sequence>MRWFLYLVAAAFVAIILAAASLGTIVAFAWPKLPSLEALTDYRPRIPLRIFSSDGHLLGEFGDERRAVVQIEEVPESLKQAILAAEDERFYEHPGVDPIGIARAAVANIVSGGRGQGASTITMQVARNFYLTREKTYNRKLYEILLAFKIERSLTKDKILELYINQIFLGHRAYGFATAAQTYFGKPIDEITLAEAAMLAGLPKAPSAYNPITNLHRATIRQHYVLGRMRDAGFIDDATLEAAKNAPITIASSRRSRRDVDGDYISEMARQIAVEQFGEDAYELGLRIITTVRLEEQHAAQEVLRDGILAYDRRHGYRGPEAFADLSGVDDADDERLGDALLDYRDHQGLLPALVLSASPKEVRVFRNGEIITITGKGLSFVAPMLDQRAPQTRRIRRGAIVRIQETGDESWEIVQLPEVEAALIGIDAQTGAVRALVGGFDFHRNKYNHVTQAYRQPGSSFKPFIYSAALERGFSPATYELDEPLFFPAEITGSKAWEPKNYDGKFDGPITLREALARSRNMVSIRVLQAITPEYAQDYIGRFGFEPARHPSFLTMALGAGSATPWQMAAAYAVFANGGFRVEPYIVQEITDANGRTLARFDPPVAGRNAPRVLDPRNAWLIDSMLQEVIRNGTGQRAKTLGRDDLAGKTGTTNDYVDAWFAGYNPDVVAVSWMGYSQPKNLGRGEGGARTALPVWIDYMRVALDGVAEKPRIRPPGLVPVRHADSDYTDFHYAEYPPPQAPPREIAEIPTLQYLTDDSAWQAPPETPEVEGEASRVPLSIRDLFQSRDDGPAPTEDSVPQSIRDIFGSGPGPEPQDPPPGTRNGQTPAEVREIIFPPRDR</sequence>
<comment type="similarity">
    <text evidence="3">In the C-terminal section; belongs to the transpeptidase family.</text>
</comment>
<dbReference type="GO" id="GO:0008360">
    <property type="term" value="P:regulation of cell shape"/>
    <property type="evidence" value="ECO:0007669"/>
    <property type="project" value="UniProtKB-KW"/>
</dbReference>
<dbReference type="Gene3D" id="3.40.710.10">
    <property type="entry name" value="DD-peptidase/beta-lactamase superfamily"/>
    <property type="match status" value="2"/>
</dbReference>
<keyword evidence="20" id="KW-0046">Antibiotic resistance</keyword>
<dbReference type="EMBL" id="CP025682">
    <property type="protein sequence ID" value="AUN93578.1"/>
    <property type="molecule type" value="Genomic_DNA"/>
</dbReference>
<dbReference type="GO" id="GO:0008955">
    <property type="term" value="F:peptidoglycan glycosyltransferase activity"/>
    <property type="evidence" value="ECO:0007669"/>
    <property type="project" value="UniProtKB-EC"/>
</dbReference>
<evidence type="ECO:0000256" key="9">
    <source>
        <dbReference type="ARBA" id="ARBA00022645"/>
    </source>
</evidence>
<evidence type="ECO:0000256" key="25">
    <source>
        <dbReference type="ARBA" id="ARBA00049902"/>
    </source>
</evidence>
<keyword evidence="22" id="KW-0961">Cell wall biogenesis/degradation</keyword>
<evidence type="ECO:0000259" key="28">
    <source>
        <dbReference type="Pfam" id="PF00905"/>
    </source>
</evidence>
<dbReference type="PANTHER" id="PTHR32282:SF27">
    <property type="entry name" value="PENICILLIN-BINDING PROTEIN 1A"/>
    <property type="match status" value="1"/>
</dbReference>
<keyword evidence="12" id="KW-0808">Transferase</keyword>
<dbReference type="EC" id="3.4.16.4" evidence="5"/>
<dbReference type="InterPro" id="IPR050396">
    <property type="entry name" value="Glycosyltr_51/Transpeptidase"/>
</dbReference>
<dbReference type="SUPFAM" id="SSF56601">
    <property type="entry name" value="beta-lactamase/transpeptidase-like"/>
    <property type="match status" value="1"/>
</dbReference>
<feature type="domain" description="Penicillin-binding protein transpeptidase" evidence="28">
    <location>
        <begin position="427"/>
        <end position="668"/>
    </location>
</feature>
<dbReference type="InterPro" id="IPR036950">
    <property type="entry name" value="PBP_transglycosylase"/>
</dbReference>
<dbReference type="Pfam" id="PF00905">
    <property type="entry name" value="Transpeptidase"/>
    <property type="match status" value="1"/>
</dbReference>
<evidence type="ECO:0000256" key="18">
    <source>
        <dbReference type="ARBA" id="ARBA00022989"/>
    </source>
</evidence>
<comment type="catalytic activity">
    <reaction evidence="23">
        <text>Preferential cleavage: (Ac)2-L-Lys-D-Ala-|-D-Ala. Also transpeptidation of peptidyl-alanyl moieties that are N-acyl substituents of D-alanine.</text>
        <dbReference type="EC" id="3.4.16.4"/>
    </reaction>
</comment>
<feature type="region of interest" description="Disordered" evidence="27">
    <location>
        <begin position="786"/>
        <end position="842"/>
    </location>
</feature>
<dbReference type="GO" id="GO:0071555">
    <property type="term" value="P:cell wall organization"/>
    <property type="evidence" value="ECO:0007669"/>
    <property type="project" value="UniProtKB-KW"/>
</dbReference>
<keyword evidence="7" id="KW-1003">Cell membrane</keyword>
<feature type="compositionally biased region" description="Basic and acidic residues" evidence="27">
    <location>
        <begin position="831"/>
        <end position="842"/>
    </location>
</feature>
<evidence type="ECO:0000256" key="12">
    <source>
        <dbReference type="ARBA" id="ARBA00022679"/>
    </source>
</evidence>
<feature type="domain" description="Penicillin-binding protein OB-like" evidence="30">
    <location>
        <begin position="317"/>
        <end position="420"/>
    </location>
</feature>
<protein>
    <recommendedName>
        <fullName evidence="6">Penicillin-binding protein 1A</fullName>
        <ecNumber evidence="24">2.4.99.28</ecNumber>
        <ecNumber evidence="5">3.4.16.4</ecNumber>
    </recommendedName>
</protein>
<feature type="compositionally biased region" description="Pro residues" evidence="27">
    <location>
        <begin position="813"/>
        <end position="822"/>
    </location>
</feature>
<evidence type="ECO:0000256" key="15">
    <source>
        <dbReference type="ARBA" id="ARBA00022960"/>
    </source>
</evidence>
<dbReference type="GO" id="GO:0009002">
    <property type="term" value="F:serine-type D-Ala-D-Ala carboxypeptidase activity"/>
    <property type="evidence" value="ECO:0007669"/>
    <property type="project" value="UniProtKB-EC"/>
</dbReference>
<accession>A0A2I6S2X4</accession>
<evidence type="ECO:0000256" key="3">
    <source>
        <dbReference type="ARBA" id="ARBA00007090"/>
    </source>
</evidence>
<evidence type="ECO:0000313" key="32">
    <source>
        <dbReference type="Proteomes" id="UP000242205"/>
    </source>
</evidence>
<evidence type="ECO:0000256" key="19">
    <source>
        <dbReference type="ARBA" id="ARBA00023136"/>
    </source>
</evidence>
<dbReference type="EC" id="2.4.99.28" evidence="24"/>
<reference evidence="31 32" key="1">
    <citation type="submission" date="2018-01" db="EMBL/GenBank/DDBJ databases">
        <authorList>
            <person name="Fu G.-Y."/>
        </authorList>
    </citation>
    <scope>NUCLEOTIDE SEQUENCE [LARGE SCALE GENOMIC DNA]</scope>
    <source>
        <strain evidence="31 32">SY39</strain>
    </source>
</reference>
<comment type="subcellular location">
    <subcellularLocation>
        <location evidence="1">Cell inner membrane</location>
        <topology evidence="1">Single-pass type II membrane protein</topology>
    </subcellularLocation>
</comment>
<proteinExistence type="inferred from homology"/>
<keyword evidence="13" id="KW-0812">Transmembrane</keyword>
<evidence type="ECO:0000256" key="10">
    <source>
        <dbReference type="ARBA" id="ARBA00022670"/>
    </source>
</evidence>
<dbReference type="PANTHER" id="PTHR32282">
    <property type="entry name" value="BINDING PROTEIN TRANSPEPTIDASE, PUTATIVE-RELATED"/>
    <property type="match status" value="1"/>
</dbReference>
<keyword evidence="8" id="KW-0997">Cell inner membrane</keyword>
<dbReference type="GO" id="GO:0008658">
    <property type="term" value="F:penicillin binding"/>
    <property type="evidence" value="ECO:0007669"/>
    <property type="project" value="InterPro"/>
</dbReference>
<evidence type="ECO:0000256" key="2">
    <source>
        <dbReference type="ARBA" id="ARBA00004752"/>
    </source>
</evidence>
<dbReference type="KEGG" id="atw:C0099_00675"/>
<evidence type="ECO:0000256" key="20">
    <source>
        <dbReference type="ARBA" id="ARBA00023251"/>
    </source>
</evidence>
<feature type="domain" description="Glycosyl transferase family 51" evidence="29">
    <location>
        <begin position="55"/>
        <end position="229"/>
    </location>
</feature>
<dbReference type="InterPro" id="IPR001460">
    <property type="entry name" value="PCN-bd_Tpept"/>
</dbReference>
<evidence type="ECO:0000256" key="6">
    <source>
        <dbReference type="ARBA" id="ARBA00018638"/>
    </source>
</evidence>
<dbReference type="GO" id="GO:0005886">
    <property type="term" value="C:plasma membrane"/>
    <property type="evidence" value="ECO:0007669"/>
    <property type="project" value="UniProtKB-SubCell"/>
</dbReference>
<evidence type="ECO:0000256" key="26">
    <source>
        <dbReference type="ARBA" id="ARBA00060592"/>
    </source>
</evidence>
<dbReference type="Proteomes" id="UP000242205">
    <property type="component" value="Chromosome"/>
</dbReference>
<keyword evidence="9" id="KW-0121">Carboxypeptidase</keyword>
<evidence type="ECO:0000256" key="11">
    <source>
        <dbReference type="ARBA" id="ARBA00022676"/>
    </source>
</evidence>
<evidence type="ECO:0000256" key="27">
    <source>
        <dbReference type="SAM" id="MobiDB-lite"/>
    </source>
</evidence>
<evidence type="ECO:0000256" key="14">
    <source>
        <dbReference type="ARBA" id="ARBA00022801"/>
    </source>
</evidence>
<evidence type="ECO:0000256" key="16">
    <source>
        <dbReference type="ARBA" id="ARBA00022968"/>
    </source>
</evidence>
<evidence type="ECO:0000259" key="30">
    <source>
        <dbReference type="Pfam" id="PF17092"/>
    </source>
</evidence>
<evidence type="ECO:0000256" key="24">
    <source>
        <dbReference type="ARBA" id="ARBA00044770"/>
    </source>
</evidence>
<comment type="similarity">
    <text evidence="4">In the N-terminal section; belongs to the glycosyltransferase 51 family.</text>
</comment>
<keyword evidence="17" id="KW-0573">Peptidoglycan synthesis</keyword>
<comment type="catalytic activity">
    <reaction evidence="25">
        <text>[GlcNAc-(1-&gt;4)-Mur2Ac(oyl-L-Ala-gamma-D-Glu-L-Lys-D-Ala-D-Ala)](n)-di-trans,octa-cis-undecaprenyl diphosphate + beta-D-GlcNAc-(1-&gt;4)-Mur2Ac(oyl-L-Ala-gamma-D-Glu-L-Lys-D-Ala-D-Ala)-di-trans,octa-cis-undecaprenyl diphosphate = [GlcNAc-(1-&gt;4)-Mur2Ac(oyl-L-Ala-gamma-D-Glu-L-Lys-D-Ala-D-Ala)](n+1)-di-trans,octa-cis-undecaprenyl diphosphate + di-trans,octa-cis-undecaprenyl diphosphate + H(+)</text>
        <dbReference type="Rhea" id="RHEA:23708"/>
        <dbReference type="Rhea" id="RHEA-COMP:9602"/>
        <dbReference type="Rhea" id="RHEA-COMP:9603"/>
        <dbReference type="ChEBI" id="CHEBI:15378"/>
        <dbReference type="ChEBI" id="CHEBI:58405"/>
        <dbReference type="ChEBI" id="CHEBI:60033"/>
        <dbReference type="ChEBI" id="CHEBI:78435"/>
        <dbReference type="EC" id="2.4.99.28"/>
    </reaction>
</comment>
<keyword evidence="10" id="KW-0645">Protease</keyword>
<evidence type="ECO:0000256" key="13">
    <source>
        <dbReference type="ARBA" id="ARBA00022692"/>
    </source>
</evidence>
<dbReference type="InterPro" id="IPR031376">
    <property type="entry name" value="PCB_OB"/>
</dbReference>
<name>A0A2I6S2X4_9RHOO</name>
<evidence type="ECO:0000313" key="31">
    <source>
        <dbReference type="EMBL" id="AUN93578.1"/>
    </source>
</evidence>
<keyword evidence="14" id="KW-0378">Hydrolase</keyword>
<keyword evidence="32" id="KW-1185">Reference proteome</keyword>
<dbReference type="NCBIfam" id="TIGR02074">
    <property type="entry name" value="PBP_1a_fam"/>
    <property type="match status" value="1"/>
</dbReference>
<dbReference type="OrthoDB" id="9766909at2"/>
<dbReference type="InterPro" id="IPR001264">
    <property type="entry name" value="Glyco_trans_51"/>
</dbReference>
<dbReference type="RefSeq" id="WP_102245652.1">
    <property type="nucleotide sequence ID" value="NZ_CP025682.1"/>
</dbReference>
<comment type="pathway">
    <text evidence="2">Cell wall biogenesis; peptidoglycan biosynthesis.</text>
</comment>
<evidence type="ECO:0000259" key="29">
    <source>
        <dbReference type="Pfam" id="PF00912"/>
    </source>
</evidence>
<dbReference type="GO" id="GO:0046677">
    <property type="term" value="P:response to antibiotic"/>
    <property type="evidence" value="ECO:0007669"/>
    <property type="project" value="UniProtKB-KW"/>
</dbReference>
<gene>
    <name evidence="31" type="ORF">C0099_00675</name>
</gene>
<evidence type="ECO:0000256" key="8">
    <source>
        <dbReference type="ARBA" id="ARBA00022519"/>
    </source>
</evidence>
<evidence type="ECO:0000256" key="17">
    <source>
        <dbReference type="ARBA" id="ARBA00022984"/>
    </source>
</evidence>
<dbReference type="Gene3D" id="1.10.3810.10">
    <property type="entry name" value="Biosynthetic peptidoglycan transglycosylase-like"/>
    <property type="match status" value="1"/>
</dbReference>
<evidence type="ECO:0000256" key="21">
    <source>
        <dbReference type="ARBA" id="ARBA00023268"/>
    </source>
</evidence>
<keyword evidence="18" id="KW-1133">Transmembrane helix</keyword>
<keyword evidence="15" id="KW-0133">Cell shape</keyword>
<dbReference type="Pfam" id="PF17092">
    <property type="entry name" value="PCB_OB"/>
    <property type="match status" value="1"/>
</dbReference>
<evidence type="ECO:0000256" key="22">
    <source>
        <dbReference type="ARBA" id="ARBA00023316"/>
    </source>
</evidence>
<keyword evidence="11" id="KW-0328">Glycosyltransferase</keyword>
<dbReference type="GO" id="GO:0009252">
    <property type="term" value="P:peptidoglycan biosynthetic process"/>
    <property type="evidence" value="ECO:0007669"/>
    <property type="project" value="UniProtKB-UniPathway"/>
</dbReference>
<evidence type="ECO:0000256" key="4">
    <source>
        <dbReference type="ARBA" id="ARBA00007739"/>
    </source>
</evidence>
<organism evidence="31 32">
    <name type="scientific">Pseudazoarcus pumilus</name>
    <dbReference type="NCBI Taxonomy" id="2067960"/>
    <lineage>
        <taxon>Bacteria</taxon>
        <taxon>Pseudomonadati</taxon>
        <taxon>Pseudomonadota</taxon>
        <taxon>Betaproteobacteria</taxon>
        <taxon>Rhodocyclales</taxon>
        <taxon>Zoogloeaceae</taxon>
        <taxon>Pseudazoarcus</taxon>
    </lineage>
</organism>
<dbReference type="AlphaFoldDB" id="A0A2I6S2X4"/>
<dbReference type="InterPro" id="IPR023346">
    <property type="entry name" value="Lysozyme-like_dom_sf"/>
</dbReference>